<keyword evidence="3" id="KW-1185">Reference proteome</keyword>
<keyword evidence="1" id="KW-1133">Transmembrane helix</keyword>
<keyword evidence="1" id="KW-0472">Membrane</keyword>
<protein>
    <recommendedName>
        <fullName evidence="4">Tripartite tricarboxylate transporter TctB family protein</fullName>
    </recommendedName>
</protein>
<evidence type="ECO:0008006" key="4">
    <source>
        <dbReference type="Google" id="ProtNLM"/>
    </source>
</evidence>
<feature type="transmembrane region" description="Helical" evidence="1">
    <location>
        <begin position="21"/>
        <end position="41"/>
    </location>
</feature>
<reference evidence="3" key="1">
    <citation type="journal article" date="2019" name="Int. J. Syst. Evol. Microbiol.">
        <title>The Global Catalogue of Microorganisms (GCM) 10K type strain sequencing project: providing services to taxonomists for standard genome sequencing and annotation.</title>
        <authorList>
            <consortium name="The Broad Institute Genomics Platform"/>
            <consortium name="The Broad Institute Genome Sequencing Center for Infectious Disease"/>
            <person name="Wu L."/>
            <person name="Ma J."/>
        </authorList>
    </citation>
    <scope>NUCLEOTIDE SEQUENCE [LARGE SCALE GENOMIC DNA]</scope>
    <source>
        <strain evidence="3">JCM 15628</strain>
    </source>
</reference>
<name>A0ABP5E949_9MICO</name>
<accession>A0ABP5E949</accession>
<proteinExistence type="predicted"/>
<dbReference type="EMBL" id="BAAAPU010000011">
    <property type="protein sequence ID" value="GAA1991494.1"/>
    <property type="molecule type" value="Genomic_DNA"/>
</dbReference>
<comment type="caution">
    <text evidence="2">The sequence shown here is derived from an EMBL/GenBank/DDBJ whole genome shotgun (WGS) entry which is preliminary data.</text>
</comment>
<feature type="transmembrane region" description="Helical" evidence="1">
    <location>
        <begin position="84"/>
        <end position="101"/>
    </location>
</feature>
<gene>
    <name evidence="2" type="ORF">GCM10009817_37020</name>
</gene>
<feature type="transmembrane region" description="Helical" evidence="1">
    <location>
        <begin position="53"/>
        <end position="72"/>
    </location>
</feature>
<feature type="transmembrane region" description="Helical" evidence="1">
    <location>
        <begin position="107"/>
        <end position="126"/>
    </location>
</feature>
<evidence type="ECO:0000256" key="1">
    <source>
        <dbReference type="SAM" id="Phobius"/>
    </source>
</evidence>
<evidence type="ECO:0000313" key="3">
    <source>
        <dbReference type="Proteomes" id="UP001500013"/>
    </source>
</evidence>
<keyword evidence="1" id="KW-0812">Transmembrane</keyword>
<dbReference type="Proteomes" id="UP001500013">
    <property type="component" value="Unassembled WGS sequence"/>
</dbReference>
<dbReference type="RefSeq" id="WP_344066194.1">
    <property type="nucleotide sequence ID" value="NZ_BAAAPU010000011.1"/>
</dbReference>
<organism evidence="2 3">
    <name type="scientific">Terrabacter lapilli</name>
    <dbReference type="NCBI Taxonomy" id="436231"/>
    <lineage>
        <taxon>Bacteria</taxon>
        <taxon>Bacillati</taxon>
        <taxon>Actinomycetota</taxon>
        <taxon>Actinomycetes</taxon>
        <taxon>Micrococcales</taxon>
        <taxon>Intrasporangiaceae</taxon>
        <taxon>Terrabacter</taxon>
    </lineage>
</organism>
<feature type="transmembrane region" description="Helical" evidence="1">
    <location>
        <begin position="133"/>
        <end position="154"/>
    </location>
</feature>
<evidence type="ECO:0000313" key="2">
    <source>
        <dbReference type="EMBL" id="GAA1991494.1"/>
    </source>
</evidence>
<sequence length="157" mass="15987">MSTLDQRRKPSERPQRDVPGRRVAVGLGVLGVLTAAAALLVPGTTLADLCWAVGFGIIFLALVVMVVGAVRARGDQLSAAPTSASGWVSLGCFFAAVASAFTPFGEISLALGLVSAVTAVGALSVSRERSVPVIMLPLLAGVFVLAFVLGELLLGQG</sequence>